<evidence type="ECO:0000313" key="2">
    <source>
        <dbReference type="Proteomes" id="UP000626026"/>
    </source>
</evidence>
<dbReference type="EMBL" id="JACTVA010000048">
    <property type="protein sequence ID" value="MBC9209220.1"/>
    <property type="molecule type" value="Genomic_DNA"/>
</dbReference>
<gene>
    <name evidence="1" type="ORF">IBL26_20415</name>
</gene>
<organism evidence="1 2">
    <name type="scientific">Teichococcus aerophilus</name>
    <dbReference type="NCBI Taxonomy" id="1224513"/>
    <lineage>
        <taxon>Bacteria</taxon>
        <taxon>Pseudomonadati</taxon>
        <taxon>Pseudomonadota</taxon>
        <taxon>Alphaproteobacteria</taxon>
        <taxon>Acetobacterales</taxon>
        <taxon>Roseomonadaceae</taxon>
        <taxon>Roseomonas</taxon>
    </lineage>
</organism>
<proteinExistence type="predicted"/>
<dbReference type="Proteomes" id="UP000626026">
    <property type="component" value="Unassembled WGS sequence"/>
</dbReference>
<name>A0ABR7RRH9_9PROT</name>
<dbReference type="RefSeq" id="WP_187786360.1">
    <property type="nucleotide sequence ID" value="NZ_JACTVA010000048.1"/>
</dbReference>
<dbReference type="InterPro" id="IPR036629">
    <property type="entry name" value="YjbJ_sf"/>
</dbReference>
<comment type="caution">
    <text evidence="1">The sequence shown here is derived from an EMBL/GenBank/DDBJ whole genome shotgun (WGS) entry which is preliminary data.</text>
</comment>
<dbReference type="Gene3D" id="1.10.1470.10">
    <property type="entry name" value="YjbJ"/>
    <property type="match status" value="1"/>
</dbReference>
<evidence type="ECO:0000313" key="1">
    <source>
        <dbReference type="EMBL" id="MBC9209220.1"/>
    </source>
</evidence>
<sequence>MTRDRIAGSWKQMTGMMREGWGRLVADETAIRRGQRDRLIGRIQHRHGVMLDLPPRHAHGTAGRA</sequence>
<dbReference type="SUPFAM" id="SSF69047">
    <property type="entry name" value="Hypothetical protein YjbJ"/>
    <property type="match status" value="1"/>
</dbReference>
<keyword evidence="2" id="KW-1185">Reference proteome</keyword>
<reference evidence="1 2" key="1">
    <citation type="journal article" date="2013" name="Int. J. Syst. Evol. Microbiol.">
        <title>Roseomonas aerophila sp. nov., isolated from air.</title>
        <authorList>
            <person name="Kim S.J."/>
            <person name="Weon H.Y."/>
            <person name="Ahn J.H."/>
            <person name="Hong S.B."/>
            <person name="Seok S.J."/>
            <person name="Whang K.S."/>
            <person name="Kwon S.W."/>
        </authorList>
    </citation>
    <scope>NUCLEOTIDE SEQUENCE [LARGE SCALE GENOMIC DNA]</scope>
    <source>
        <strain evidence="1 2">NBRC 108923</strain>
    </source>
</reference>
<accession>A0ABR7RRH9</accession>
<protein>
    <submittedName>
        <fullName evidence="1">CsbD family protein</fullName>
    </submittedName>
</protein>